<reference evidence="2 3" key="1">
    <citation type="journal article" date="2014" name="BMC Genomics">
        <title>Comparative genome sequencing reveals chemotype-specific gene clusters in the toxigenic black mold Stachybotrys.</title>
        <authorList>
            <person name="Semeiks J."/>
            <person name="Borek D."/>
            <person name="Otwinowski Z."/>
            <person name="Grishin N.V."/>
        </authorList>
    </citation>
    <scope>NUCLEOTIDE SEQUENCE [LARGE SCALE GENOMIC DNA]</scope>
    <source>
        <strain evidence="3">CBS 109288 / IBT 7711</strain>
    </source>
</reference>
<protein>
    <submittedName>
        <fullName evidence="2">Uncharacterized protein</fullName>
    </submittedName>
</protein>
<feature type="region of interest" description="Disordered" evidence="1">
    <location>
        <begin position="12"/>
        <end position="31"/>
    </location>
</feature>
<proteinExistence type="predicted"/>
<sequence length="167" mass="18327">MGTLWGKAPQFQQIRGPHAARTQPGWTDEDSGFPRTAVRYVPSLPNLPPDLAPCLWCWPEGWPALGANATTTQHGGSPRLESVAGKRRRRIPWYSWITERIRFRLGKGLGSAIWKTLPVDLALGTTARDRPGAQSIRGMALTVACVQDVLSIAPSSSYLKGAIRALW</sequence>
<evidence type="ECO:0000256" key="1">
    <source>
        <dbReference type="SAM" id="MobiDB-lite"/>
    </source>
</evidence>
<dbReference type="AlphaFoldDB" id="A0A084AVC4"/>
<dbReference type="HOGENOM" id="CLU_1595632_0_0_1"/>
<gene>
    <name evidence="2" type="ORF">S7711_10505</name>
</gene>
<dbReference type="Proteomes" id="UP000028045">
    <property type="component" value="Unassembled WGS sequence"/>
</dbReference>
<evidence type="ECO:0000313" key="2">
    <source>
        <dbReference type="EMBL" id="KEY69253.1"/>
    </source>
</evidence>
<evidence type="ECO:0000313" key="3">
    <source>
        <dbReference type="Proteomes" id="UP000028045"/>
    </source>
</evidence>
<name>A0A084AVC4_STACB</name>
<organism evidence="2 3">
    <name type="scientific">Stachybotrys chartarum (strain CBS 109288 / IBT 7711)</name>
    <name type="common">Toxic black mold</name>
    <name type="synonym">Stilbospora chartarum</name>
    <dbReference type="NCBI Taxonomy" id="1280523"/>
    <lineage>
        <taxon>Eukaryota</taxon>
        <taxon>Fungi</taxon>
        <taxon>Dikarya</taxon>
        <taxon>Ascomycota</taxon>
        <taxon>Pezizomycotina</taxon>
        <taxon>Sordariomycetes</taxon>
        <taxon>Hypocreomycetidae</taxon>
        <taxon>Hypocreales</taxon>
        <taxon>Stachybotryaceae</taxon>
        <taxon>Stachybotrys</taxon>
    </lineage>
</organism>
<accession>A0A084AVC4</accession>
<dbReference type="EMBL" id="KL648534">
    <property type="protein sequence ID" value="KEY69253.1"/>
    <property type="molecule type" value="Genomic_DNA"/>
</dbReference>
<keyword evidence="3" id="KW-1185">Reference proteome</keyword>